<dbReference type="Gene3D" id="1.10.10.10">
    <property type="entry name" value="Winged helix-like DNA-binding domain superfamily/Winged helix DNA-binding domain"/>
    <property type="match status" value="1"/>
</dbReference>
<evidence type="ECO:0000259" key="1">
    <source>
        <dbReference type="PROSITE" id="PS50995"/>
    </source>
</evidence>
<dbReference type="OrthoDB" id="162531at2"/>
<name>A0A4R1Y5G8_ACICA</name>
<dbReference type="InterPro" id="IPR036388">
    <property type="entry name" value="WH-like_DNA-bd_sf"/>
</dbReference>
<dbReference type="GO" id="GO:0003700">
    <property type="term" value="F:DNA-binding transcription factor activity"/>
    <property type="evidence" value="ECO:0007669"/>
    <property type="project" value="InterPro"/>
</dbReference>
<evidence type="ECO:0000313" key="3">
    <source>
        <dbReference type="Proteomes" id="UP000294963"/>
    </source>
</evidence>
<dbReference type="GO" id="GO:0006950">
    <property type="term" value="P:response to stress"/>
    <property type="evidence" value="ECO:0007669"/>
    <property type="project" value="TreeGrafter"/>
</dbReference>
<dbReference type="Proteomes" id="UP000294963">
    <property type="component" value="Unassembled WGS sequence"/>
</dbReference>
<dbReference type="PANTHER" id="PTHR33164">
    <property type="entry name" value="TRANSCRIPTIONAL REGULATOR, MARR FAMILY"/>
    <property type="match status" value="1"/>
</dbReference>
<keyword evidence="3" id="KW-1185">Reference proteome</keyword>
<proteinExistence type="predicted"/>
<dbReference type="EMBL" id="SLVJ01000009">
    <property type="protein sequence ID" value="TCM67353.1"/>
    <property type="molecule type" value="Genomic_DNA"/>
</dbReference>
<reference evidence="2 3" key="1">
    <citation type="submission" date="2019-03" db="EMBL/GenBank/DDBJ databases">
        <title>Genomic analyses of the natural microbiome of Caenorhabditis elegans.</title>
        <authorList>
            <person name="Samuel B."/>
        </authorList>
    </citation>
    <scope>NUCLEOTIDE SEQUENCE [LARGE SCALE GENOMIC DNA]</scope>
    <source>
        <strain evidence="2 3">JUb89</strain>
    </source>
</reference>
<dbReference type="AlphaFoldDB" id="A0A4R1Y5G8"/>
<dbReference type="SUPFAM" id="SSF46785">
    <property type="entry name" value="Winged helix' DNA-binding domain"/>
    <property type="match status" value="1"/>
</dbReference>
<dbReference type="SMART" id="SM00347">
    <property type="entry name" value="HTH_MARR"/>
    <property type="match status" value="1"/>
</dbReference>
<dbReference type="PANTHER" id="PTHR33164:SF43">
    <property type="entry name" value="HTH-TYPE TRANSCRIPTIONAL REPRESSOR YETL"/>
    <property type="match status" value="1"/>
</dbReference>
<gene>
    <name evidence="2" type="ORF">EC844_109125</name>
</gene>
<evidence type="ECO:0000313" key="2">
    <source>
        <dbReference type="EMBL" id="TCM67353.1"/>
    </source>
</evidence>
<dbReference type="InterPro" id="IPR036390">
    <property type="entry name" value="WH_DNA-bd_sf"/>
</dbReference>
<protein>
    <submittedName>
        <fullName evidence="2">MarR family transcriptional regulator</fullName>
    </submittedName>
</protein>
<accession>A0A4R1Y5G8</accession>
<feature type="domain" description="HTH marR-type" evidence="1">
    <location>
        <begin position="18"/>
        <end position="156"/>
    </location>
</feature>
<organism evidence="2 3">
    <name type="scientific">Acinetobacter calcoaceticus</name>
    <dbReference type="NCBI Taxonomy" id="471"/>
    <lineage>
        <taxon>Bacteria</taxon>
        <taxon>Pseudomonadati</taxon>
        <taxon>Pseudomonadota</taxon>
        <taxon>Gammaproteobacteria</taxon>
        <taxon>Moraxellales</taxon>
        <taxon>Moraxellaceae</taxon>
        <taxon>Acinetobacter</taxon>
        <taxon>Acinetobacter calcoaceticus/baumannii complex</taxon>
    </lineage>
</organism>
<comment type="caution">
    <text evidence="2">The sequence shown here is derived from an EMBL/GenBank/DDBJ whole genome shotgun (WGS) entry which is preliminary data.</text>
</comment>
<dbReference type="InterPro" id="IPR039422">
    <property type="entry name" value="MarR/SlyA-like"/>
</dbReference>
<dbReference type="PROSITE" id="PS50995">
    <property type="entry name" value="HTH_MARR_2"/>
    <property type="match status" value="1"/>
</dbReference>
<dbReference type="InterPro" id="IPR000835">
    <property type="entry name" value="HTH_MarR-typ"/>
</dbReference>
<sequence>MSLSPQNTAFPSQHIRAEDSIGLSFIRVYNLWHRKIKIALNPLEITHPQFIVMAAVGYLTTQSVEVKQVDISIQSDIDVMTVSKIILNLENKRLLLRSPSAIDSRAKVVRLTTQGATILAEALQVVEAIDQEFFGGLATAQAGFNQQLLRLVDMNQ</sequence>